<evidence type="ECO:0000313" key="5">
    <source>
        <dbReference type="Proteomes" id="UP000503222"/>
    </source>
</evidence>
<dbReference type="InterPro" id="IPR007730">
    <property type="entry name" value="SPOR-like_dom"/>
</dbReference>
<protein>
    <recommendedName>
        <fullName evidence="3">SPOR domain-containing protein</fullName>
    </recommendedName>
</protein>
<evidence type="ECO:0000256" key="1">
    <source>
        <dbReference type="SAM" id="MobiDB-lite"/>
    </source>
</evidence>
<sequence length="423" mass="43893">MVPPPQNRTRIAALILSCVGLVLAATSVAALSQAPLSGAAVGPESASDALARYLRVLAGTPRDFQALIGAGRAALELGDTQAAAGFFGRADEVWPTSPLPQIGMGAATALDDDPQGALAYFQRAERLGARPVTMGADRGLAYDLLGRHAEAQADYRAALAGASADEARRRLALSLAITRDKAGALEALGPLLARRDTGAIRARALVLALTGDQTGARQAIEWSMPGGWSQMAPFLSRLNSLSSAQQAAAVHLGVFPGSGQPASGGPLIAGTDRNRLADIDALLRGAQPPSTSTTQSPVASVPTTSPPVAPTVAATSPVTAGTAVRPASPGTPQPRRFWVQLASGPNPQALPELFRRSQLRSRELLDGKTGYVADDEGRARLLVGPFRNAQDARIFAEDLAVDGVRAFSWVSSEGQVIRKITTE</sequence>
<dbReference type="Proteomes" id="UP000503222">
    <property type="component" value="Chromosome"/>
</dbReference>
<dbReference type="GO" id="GO:0042834">
    <property type="term" value="F:peptidoglycan binding"/>
    <property type="evidence" value="ECO:0007669"/>
    <property type="project" value="InterPro"/>
</dbReference>
<feature type="compositionally biased region" description="Low complexity" evidence="1">
    <location>
        <begin position="285"/>
        <end position="303"/>
    </location>
</feature>
<feature type="compositionally biased region" description="Low complexity" evidence="1">
    <location>
        <begin position="310"/>
        <end position="324"/>
    </location>
</feature>
<evidence type="ECO:0000259" key="3">
    <source>
        <dbReference type="PROSITE" id="PS51724"/>
    </source>
</evidence>
<reference evidence="4 5" key="1">
    <citation type="submission" date="2020-03" db="EMBL/GenBank/DDBJ databases">
        <title>Sphingomonas sp. nov., isolated from fish.</title>
        <authorList>
            <person name="Hyun D.-W."/>
            <person name="Bae J.-W."/>
        </authorList>
    </citation>
    <scope>NUCLEOTIDE SEQUENCE [LARGE SCALE GENOMIC DNA]</scope>
    <source>
        <strain evidence="4 5">HDW15B</strain>
    </source>
</reference>
<dbReference type="EMBL" id="CP049869">
    <property type="protein sequence ID" value="QIK79232.1"/>
    <property type="molecule type" value="Genomic_DNA"/>
</dbReference>
<keyword evidence="5" id="KW-1185">Reference proteome</keyword>
<gene>
    <name evidence="4" type="ORF">G7077_10315</name>
</gene>
<keyword evidence="2" id="KW-0732">Signal</keyword>
<evidence type="ECO:0000313" key="4">
    <source>
        <dbReference type="EMBL" id="QIK79232.1"/>
    </source>
</evidence>
<dbReference type="Gene3D" id="1.25.40.10">
    <property type="entry name" value="Tetratricopeptide repeat domain"/>
    <property type="match status" value="1"/>
</dbReference>
<feature type="domain" description="SPOR" evidence="3">
    <location>
        <begin position="331"/>
        <end position="412"/>
    </location>
</feature>
<dbReference type="PROSITE" id="PS51724">
    <property type="entry name" value="SPOR"/>
    <property type="match status" value="1"/>
</dbReference>
<proteinExistence type="predicted"/>
<feature type="region of interest" description="Disordered" evidence="1">
    <location>
        <begin position="285"/>
        <end position="332"/>
    </location>
</feature>
<dbReference type="AlphaFoldDB" id="A0A6G7YR70"/>
<organism evidence="4 5">
    <name type="scientific">Sphingomonas piscis</name>
    <dbReference type="NCBI Taxonomy" id="2714943"/>
    <lineage>
        <taxon>Bacteria</taxon>
        <taxon>Pseudomonadati</taxon>
        <taxon>Pseudomonadota</taxon>
        <taxon>Alphaproteobacteria</taxon>
        <taxon>Sphingomonadales</taxon>
        <taxon>Sphingomonadaceae</taxon>
        <taxon>Sphingomonas</taxon>
    </lineage>
</organism>
<dbReference type="KEGG" id="spii:G7077_10315"/>
<evidence type="ECO:0000256" key="2">
    <source>
        <dbReference type="SAM" id="SignalP"/>
    </source>
</evidence>
<dbReference type="SUPFAM" id="SSF48452">
    <property type="entry name" value="TPR-like"/>
    <property type="match status" value="1"/>
</dbReference>
<dbReference type="RefSeq" id="WP_166411623.1">
    <property type="nucleotide sequence ID" value="NZ_CP049869.1"/>
</dbReference>
<accession>A0A6G7YR70</accession>
<dbReference type="InterPro" id="IPR011990">
    <property type="entry name" value="TPR-like_helical_dom_sf"/>
</dbReference>
<name>A0A6G7YR70_9SPHN</name>
<feature type="chain" id="PRO_5026198454" description="SPOR domain-containing protein" evidence="2">
    <location>
        <begin position="25"/>
        <end position="423"/>
    </location>
</feature>
<feature type="signal peptide" evidence="2">
    <location>
        <begin position="1"/>
        <end position="24"/>
    </location>
</feature>